<gene>
    <name evidence="1" type="ORF">PECUL_23A020657</name>
</gene>
<evidence type="ECO:0000313" key="1">
    <source>
        <dbReference type="EMBL" id="CAH2246985.1"/>
    </source>
</evidence>
<keyword evidence="2" id="KW-1185">Reference proteome</keyword>
<dbReference type="AlphaFoldDB" id="A0AAD1VTN2"/>
<feature type="non-terminal residue" evidence="1">
    <location>
        <position position="73"/>
    </location>
</feature>
<organism evidence="1 2">
    <name type="scientific">Pelobates cultripes</name>
    <name type="common">Western spadefoot toad</name>
    <dbReference type="NCBI Taxonomy" id="61616"/>
    <lineage>
        <taxon>Eukaryota</taxon>
        <taxon>Metazoa</taxon>
        <taxon>Chordata</taxon>
        <taxon>Craniata</taxon>
        <taxon>Vertebrata</taxon>
        <taxon>Euteleostomi</taxon>
        <taxon>Amphibia</taxon>
        <taxon>Batrachia</taxon>
        <taxon>Anura</taxon>
        <taxon>Pelobatoidea</taxon>
        <taxon>Pelobatidae</taxon>
        <taxon>Pelobates</taxon>
    </lineage>
</organism>
<dbReference type="EMBL" id="OW240913">
    <property type="protein sequence ID" value="CAH2246985.1"/>
    <property type="molecule type" value="Genomic_DNA"/>
</dbReference>
<protein>
    <submittedName>
        <fullName evidence="1">Uncharacterized protein</fullName>
    </submittedName>
</protein>
<name>A0AAD1VTN2_PELCU</name>
<evidence type="ECO:0000313" key="2">
    <source>
        <dbReference type="Proteomes" id="UP001295444"/>
    </source>
</evidence>
<accession>A0AAD1VTN2</accession>
<dbReference type="Proteomes" id="UP001295444">
    <property type="component" value="Chromosome 02"/>
</dbReference>
<reference evidence="1" key="1">
    <citation type="submission" date="2022-03" db="EMBL/GenBank/DDBJ databases">
        <authorList>
            <person name="Alioto T."/>
            <person name="Alioto T."/>
            <person name="Gomez Garrido J."/>
        </authorList>
    </citation>
    <scope>NUCLEOTIDE SEQUENCE</scope>
</reference>
<sequence>MALNQKLCDHVGGEVLADRIFQNRLTFVVWRQEEPVWMGVLNLGTGDPSHQAFSLLAINTRGVFDAHIKYVIQ</sequence>
<proteinExistence type="predicted"/>